<dbReference type="Proteomes" id="UP001066276">
    <property type="component" value="Chromosome 3_2"/>
</dbReference>
<feature type="region of interest" description="Disordered" evidence="1">
    <location>
        <begin position="1"/>
        <end position="88"/>
    </location>
</feature>
<reference evidence="2" key="1">
    <citation type="journal article" date="2022" name="bioRxiv">
        <title>Sequencing and chromosome-scale assembly of the giantPleurodeles waltlgenome.</title>
        <authorList>
            <person name="Brown T."/>
            <person name="Elewa A."/>
            <person name="Iarovenko S."/>
            <person name="Subramanian E."/>
            <person name="Araus A.J."/>
            <person name="Petzold A."/>
            <person name="Susuki M."/>
            <person name="Suzuki K.-i.T."/>
            <person name="Hayashi T."/>
            <person name="Toyoda A."/>
            <person name="Oliveira C."/>
            <person name="Osipova E."/>
            <person name="Leigh N.D."/>
            <person name="Simon A."/>
            <person name="Yun M.H."/>
        </authorList>
    </citation>
    <scope>NUCLEOTIDE SEQUENCE</scope>
    <source>
        <strain evidence="2">20211129_DDA</strain>
        <tissue evidence="2">Liver</tissue>
    </source>
</reference>
<dbReference type="EMBL" id="JANPWB010000006">
    <property type="protein sequence ID" value="KAJ1183085.1"/>
    <property type="molecule type" value="Genomic_DNA"/>
</dbReference>
<dbReference type="AlphaFoldDB" id="A0AAV7U1U3"/>
<accession>A0AAV7U1U3</accession>
<organism evidence="2 3">
    <name type="scientific">Pleurodeles waltl</name>
    <name type="common">Iberian ribbed newt</name>
    <dbReference type="NCBI Taxonomy" id="8319"/>
    <lineage>
        <taxon>Eukaryota</taxon>
        <taxon>Metazoa</taxon>
        <taxon>Chordata</taxon>
        <taxon>Craniata</taxon>
        <taxon>Vertebrata</taxon>
        <taxon>Euteleostomi</taxon>
        <taxon>Amphibia</taxon>
        <taxon>Batrachia</taxon>
        <taxon>Caudata</taxon>
        <taxon>Salamandroidea</taxon>
        <taxon>Salamandridae</taxon>
        <taxon>Pleurodelinae</taxon>
        <taxon>Pleurodeles</taxon>
    </lineage>
</organism>
<evidence type="ECO:0000313" key="2">
    <source>
        <dbReference type="EMBL" id="KAJ1183085.1"/>
    </source>
</evidence>
<evidence type="ECO:0000256" key="1">
    <source>
        <dbReference type="SAM" id="MobiDB-lite"/>
    </source>
</evidence>
<gene>
    <name evidence="2" type="ORF">NDU88_008256</name>
</gene>
<evidence type="ECO:0000313" key="3">
    <source>
        <dbReference type="Proteomes" id="UP001066276"/>
    </source>
</evidence>
<name>A0AAV7U1U3_PLEWA</name>
<proteinExistence type="predicted"/>
<sequence>MSACPRQLVQDRARLPTPRGGFASTSREAPASVNPPDCPSSRKLPEGTSHPQAGCATTPRRAPWNTADNSTRRSEPLGSPRFGQGGGTYAALFPNKRAYAAPAPPRQRLWESRDLFCQIGHITHVISVFHPPPTAPRYYRSPYAWHCS</sequence>
<protein>
    <submittedName>
        <fullName evidence="2">Uncharacterized protein</fullName>
    </submittedName>
</protein>
<keyword evidence="3" id="KW-1185">Reference proteome</keyword>
<comment type="caution">
    <text evidence="2">The sequence shown here is derived from an EMBL/GenBank/DDBJ whole genome shotgun (WGS) entry which is preliminary data.</text>
</comment>